<dbReference type="Proteomes" id="UP000290759">
    <property type="component" value="Unassembled WGS sequence"/>
</dbReference>
<dbReference type="EMBL" id="QYBB01000102">
    <property type="protein sequence ID" value="RYC28844.1"/>
    <property type="molecule type" value="Genomic_DNA"/>
</dbReference>
<evidence type="ECO:0000313" key="2">
    <source>
        <dbReference type="EMBL" id="RYC28844.1"/>
    </source>
</evidence>
<accession>A0A4V1RTU2</accession>
<reference evidence="2 3" key="2">
    <citation type="submission" date="2019-02" db="EMBL/GenBank/DDBJ databases">
        <title>'Lichenibacterium ramalinii' gen. nov. sp. nov., 'Lichenibacterium minor' gen. nov. sp. nov.</title>
        <authorList>
            <person name="Pankratov T."/>
        </authorList>
    </citation>
    <scope>NUCLEOTIDE SEQUENCE [LARGE SCALE GENOMIC DNA]</scope>
    <source>
        <strain evidence="2 3">RmlP026</strain>
    </source>
</reference>
<gene>
    <name evidence="2" type="ORF">D3273_27150</name>
</gene>
<proteinExistence type="predicted"/>
<name>A0A4V1RTU2_9HYPH</name>
<comment type="caution">
    <text evidence="2">The sequence shown here is derived from an EMBL/GenBank/DDBJ whole genome shotgun (WGS) entry which is preliminary data.</text>
</comment>
<evidence type="ECO:0000313" key="3">
    <source>
        <dbReference type="Proteomes" id="UP000290759"/>
    </source>
</evidence>
<organism evidence="2 3">
    <name type="scientific">Lichenibacterium minor</name>
    <dbReference type="NCBI Taxonomy" id="2316528"/>
    <lineage>
        <taxon>Bacteria</taxon>
        <taxon>Pseudomonadati</taxon>
        <taxon>Pseudomonadota</taxon>
        <taxon>Alphaproteobacteria</taxon>
        <taxon>Hyphomicrobiales</taxon>
        <taxon>Lichenihabitantaceae</taxon>
        <taxon>Lichenibacterium</taxon>
    </lineage>
</organism>
<keyword evidence="1" id="KW-0472">Membrane</keyword>
<reference evidence="2 3" key="1">
    <citation type="submission" date="2018-12" db="EMBL/GenBank/DDBJ databases">
        <authorList>
            <person name="Grouzdev D.S."/>
            <person name="Krutkina M.S."/>
        </authorList>
    </citation>
    <scope>NUCLEOTIDE SEQUENCE [LARGE SCALE GENOMIC DNA]</scope>
    <source>
        <strain evidence="2 3">RmlP026</strain>
    </source>
</reference>
<feature type="transmembrane region" description="Helical" evidence="1">
    <location>
        <begin position="35"/>
        <end position="56"/>
    </location>
</feature>
<keyword evidence="1" id="KW-0812">Transmembrane</keyword>
<sequence length="89" mass="9424">MTGFSAVLWVLVGLYSTVLLCGLVFAVVQRRTPMMGCVTLIGALPILFIIATYSMAARHVERCSAEAEARQAAGLPPIVHHGKPRGGAC</sequence>
<feature type="transmembrane region" description="Helical" evidence="1">
    <location>
        <begin position="6"/>
        <end position="28"/>
    </location>
</feature>
<protein>
    <submittedName>
        <fullName evidence="2">Uncharacterized protein</fullName>
    </submittedName>
</protein>
<dbReference type="RefSeq" id="WP_129230089.1">
    <property type="nucleotide sequence ID" value="NZ_QYBB01000102.1"/>
</dbReference>
<evidence type="ECO:0000256" key="1">
    <source>
        <dbReference type="SAM" id="Phobius"/>
    </source>
</evidence>
<keyword evidence="1" id="KW-1133">Transmembrane helix</keyword>
<keyword evidence="3" id="KW-1185">Reference proteome</keyword>
<dbReference type="AlphaFoldDB" id="A0A4V1RTU2"/>